<organism evidence="2 3">
    <name type="scientific">Larkinella arboricola</name>
    <dbReference type="NCBI Taxonomy" id="643671"/>
    <lineage>
        <taxon>Bacteria</taxon>
        <taxon>Pseudomonadati</taxon>
        <taxon>Bacteroidota</taxon>
        <taxon>Cytophagia</taxon>
        <taxon>Cytophagales</taxon>
        <taxon>Spirosomataceae</taxon>
        <taxon>Larkinella</taxon>
    </lineage>
</organism>
<dbReference type="EMBL" id="QLMC01000001">
    <property type="protein sequence ID" value="RAK02556.1"/>
    <property type="molecule type" value="Genomic_DNA"/>
</dbReference>
<evidence type="ECO:0000313" key="3">
    <source>
        <dbReference type="Proteomes" id="UP000248790"/>
    </source>
</evidence>
<dbReference type="InterPro" id="IPR002826">
    <property type="entry name" value="MptE-like"/>
</dbReference>
<dbReference type="RefSeq" id="WP_111626745.1">
    <property type="nucleotide sequence ID" value="NZ_QLMC01000001.1"/>
</dbReference>
<protein>
    <submittedName>
        <fullName evidence="2">Uncharacterized protein DUF115</fullName>
    </submittedName>
</protein>
<sequence length="267" mass="30960">MRIKLRDITITRIVEAVDRRVNNLPHLQGWNFSPEGKSNRSRLLQFKDKHKGQRCFIIANGPSLSGMDLSPLKNEITFGMNRLYLIFDKIGFIPTYFSVINELVIQQFAKDLAALPSTLFLNWSERNLFEQSPSINYLRNYFDLKDKFSRDITQGIYSGGTVTYATLQLAYYMGFSEVYIVGMDHNFVDKGRPNATELRKDSEDKNHFHPDYFPKGMKWQLPDLYRSELAYAQARQNFESNGRKVIDVTVNGKCTIFEKGTFSDLFN</sequence>
<dbReference type="AlphaFoldDB" id="A0A327XE97"/>
<comment type="caution">
    <text evidence="2">The sequence shown here is derived from an EMBL/GenBank/DDBJ whole genome shotgun (WGS) entry which is preliminary data.</text>
</comment>
<accession>A0A327XE97</accession>
<proteinExistence type="predicted"/>
<dbReference type="Gene3D" id="3.90.1480.10">
    <property type="entry name" value="Alpha-2,3-sialyltransferase"/>
    <property type="match status" value="1"/>
</dbReference>
<gene>
    <name evidence="2" type="ORF">LX87_00676</name>
</gene>
<evidence type="ECO:0000313" key="2">
    <source>
        <dbReference type="EMBL" id="RAK02556.1"/>
    </source>
</evidence>
<name>A0A327XE97_LARAB</name>
<dbReference type="OrthoDB" id="344900at2"/>
<keyword evidence="3" id="KW-1185">Reference proteome</keyword>
<feature type="domain" description="6-hydroxymethylpterin diphosphokinase MptE-like" evidence="1">
    <location>
        <begin position="42"/>
        <end position="189"/>
    </location>
</feature>
<evidence type="ECO:0000259" key="1">
    <source>
        <dbReference type="Pfam" id="PF01973"/>
    </source>
</evidence>
<dbReference type="Pfam" id="PF01973">
    <property type="entry name" value="MptE-like"/>
    <property type="match status" value="1"/>
</dbReference>
<dbReference type="Proteomes" id="UP000248790">
    <property type="component" value="Unassembled WGS sequence"/>
</dbReference>
<reference evidence="2 3" key="1">
    <citation type="submission" date="2018-06" db="EMBL/GenBank/DDBJ databases">
        <title>Genomic Encyclopedia of Archaeal and Bacterial Type Strains, Phase II (KMG-II): from individual species to whole genera.</title>
        <authorList>
            <person name="Goeker M."/>
        </authorList>
    </citation>
    <scope>NUCLEOTIDE SEQUENCE [LARGE SCALE GENOMIC DNA]</scope>
    <source>
        <strain evidence="2 3">DSM 21851</strain>
    </source>
</reference>